<evidence type="ECO:0000313" key="2">
    <source>
        <dbReference type="Proteomes" id="UP000566819"/>
    </source>
</evidence>
<dbReference type="OrthoDB" id="3016366at2759"/>
<organism evidence="1 2">
    <name type="scientific">Cudoniella acicularis</name>
    <dbReference type="NCBI Taxonomy" id="354080"/>
    <lineage>
        <taxon>Eukaryota</taxon>
        <taxon>Fungi</taxon>
        <taxon>Dikarya</taxon>
        <taxon>Ascomycota</taxon>
        <taxon>Pezizomycotina</taxon>
        <taxon>Leotiomycetes</taxon>
        <taxon>Helotiales</taxon>
        <taxon>Tricladiaceae</taxon>
        <taxon>Cudoniella</taxon>
    </lineage>
</organism>
<comment type="caution">
    <text evidence="1">The sequence shown here is derived from an EMBL/GenBank/DDBJ whole genome shotgun (WGS) entry which is preliminary data.</text>
</comment>
<dbReference type="EMBL" id="JAAMPI010000550">
    <property type="protein sequence ID" value="KAF4630439.1"/>
    <property type="molecule type" value="Genomic_DNA"/>
</dbReference>
<evidence type="ECO:0000313" key="1">
    <source>
        <dbReference type="EMBL" id="KAF4630439.1"/>
    </source>
</evidence>
<dbReference type="AlphaFoldDB" id="A0A8H4RHY3"/>
<gene>
    <name evidence="1" type="ORF">G7Y89_g7702</name>
</gene>
<keyword evidence="2" id="KW-1185">Reference proteome</keyword>
<accession>A0A8H4RHY3</accession>
<dbReference type="Proteomes" id="UP000566819">
    <property type="component" value="Unassembled WGS sequence"/>
</dbReference>
<protein>
    <submittedName>
        <fullName evidence="1">Uncharacterized protein</fullName>
    </submittedName>
</protein>
<dbReference type="Pfam" id="PF20174">
    <property type="entry name" value="DUF6540"/>
    <property type="match status" value="1"/>
</dbReference>
<proteinExistence type="predicted"/>
<dbReference type="InterPro" id="IPR046670">
    <property type="entry name" value="DUF6540"/>
</dbReference>
<sequence length="239" mass="26028">MAITEYIQEIHSSPSRTLTNPMLISPSIEVSAIRSFSDSMAYLNGAGPTANGVQAPPSSKNEISKILPNTLYLTFNAPQHRGLFLTYPPLLCVPEPSTSGTLFHATYVESRWILEKRAIKDVSTSKTLVLLYRIQTIDGNTNNLSEQYLKFQEVLEKVPMGKAAREAESGQVSKEGNPALGGYDCVIWTGDALTALSREGLIDLRGRSVDEVMAEARSLAGPEDARSMVGKDFGGLMIM</sequence>
<reference evidence="1 2" key="1">
    <citation type="submission" date="2020-03" db="EMBL/GenBank/DDBJ databases">
        <title>Draft Genome Sequence of Cudoniella acicularis.</title>
        <authorList>
            <person name="Buettner E."/>
            <person name="Kellner H."/>
        </authorList>
    </citation>
    <scope>NUCLEOTIDE SEQUENCE [LARGE SCALE GENOMIC DNA]</scope>
    <source>
        <strain evidence="1 2">DSM 108380</strain>
    </source>
</reference>
<name>A0A8H4RHY3_9HELO</name>